<feature type="region of interest" description="Disordered" evidence="1">
    <location>
        <begin position="135"/>
        <end position="246"/>
    </location>
</feature>
<dbReference type="PROSITE" id="PS50800">
    <property type="entry name" value="SAP"/>
    <property type="match status" value="1"/>
</dbReference>
<sequence>MSNPFESVDVKSLKVAELKDELTKRGLDTKGLKKDLADRLQAFQDTESASAPETIEAEAADVAEPETNTTTAVPPKSPSPPPPTVVAEEATATTEEGVGRVMVTEEAEHHPTPPIDTELLATQPAALDKEVAEVLTKEEGRDVLPPTPSPPKSISPLPVVENASANKVEGVKKPEDEIVTPPVPSAGLPPLNDSAQGQDVGEDMQLDTEDNVEAEEDVSSKKRVRSPSPPTQPNAKRQRLTLPSSLSHLVHPPTSILYISNLKRPLLHSALHDYLAPSATSPFVSKLPPPRAPFASEDYPGLWLSGVKDHAYATYSSPSEAISAAERVDGVKWPEDTGDDLKVVFVDDDVVLGLVEREEAAWTNGRQKLTLKIVKPDVQDGEYRFELEGSGGLGRIPPPRGMGRELMSGPGARGPPRAVPLTGVNAIGPGGRGMGMGIRGRGGGSEAGLRGWGADRAPRDGNGDRERERFAKNELRMRPTKFRPRLFWKKGPGAVEVRVNGGRR</sequence>
<dbReference type="EMBL" id="JBCAWK010000006">
    <property type="protein sequence ID" value="KAK8854604.1"/>
    <property type="molecule type" value="Genomic_DNA"/>
</dbReference>
<organism evidence="3 4">
    <name type="scientific">Kwoniella newhampshirensis</name>
    <dbReference type="NCBI Taxonomy" id="1651941"/>
    <lineage>
        <taxon>Eukaryota</taxon>
        <taxon>Fungi</taxon>
        <taxon>Dikarya</taxon>
        <taxon>Basidiomycota</taxon>
        <taxon>Agaricomycotina</taxon>
        <taxon>Tremellomycetes</taxon>
        <taxon>Tremellales</taxon>
        <taxon>Cryptococcaceae</taxon>
        <taxon>Kwoniella</taxon>
    </lineage>
</organism>
<protein>
    <recommendedName>
        <fullName evidence="2">SAP domain-containing protein</fullName>
    </recommendedName>
</protein>
<dbReference type="InterPro" id="IPR036361">
    <property type="entry name" value="SAP_dom_sf"/>
</dbReference>
<dbReference type="KEGG" id="kne:92180601"/>
<evidence type="ECO:0000313" key="4">
    <source>
        <dbReference type="Proteomes" id="UP001388673"/>
    </source>
</evidence>
<feature type="compositionally biased region" description="Basic and acidic residues" evidence="1">
    <location>
        <begin position="456"/>
        <end position="477"/>
    </location>
</feature>
<dbReference type="PANTHER" id="PTHR47031:SF3">
    <property type="entry name" value="SAP DOMAIN-CONTAINING PROTEIN"/>
    <property type="match status" value="1"/>
</dbReference>
<dbReference type="SMART" id="SM00513">
    <property type="entry name" value="SAP"/>
    <property type="match status" value="1"/>
</dbReference>
<dbReference type="SUPFAM" id="SSF68906">
    <property type="entry name" value="SAP domain"/>
    <property type="match status" value="1"/>
</dbReference>
<reference evidence="3 4" key="1">
    <citation type="journal article" date="2024" name="bioRxiv">
        <title>Comparative genomics of Cryptococcus and Kwoniella reveals pathogenesis evolution and contrasting karyotype dynamics via intercentromeric recombination or chromosome fusion.</title>
        <authorList>
            <person name="Coelho M.A."/>
            <person name="David-Palma M."/>
            <person name="Shea T."/>
            <person name="Bowers K."/>
            <person name="McGinley-Smith S."/>
            <person name="Mohammad A.W."/>
            <person name="Gnirke A."/>
            <person name="Yurkov A.M."/>
            <person name="Nowrousian M."/>
            <person name="Sun S."/>
            <person name="Cuomo C.A."/>
            <person name="Heitman J."/>
        </authorList>
    </citation>
    <scope>NUCLEOTIDE SEQUENCE [LARGE SCALE GENOMIC DNA]</scope>
    <source>
        <strain evidence="3 4">CBS 13917</strain>
    </source>
</reference>
<dbReference type="CDD" id="cd12432">
    <property type="entry name" value="RRM_ACINU"/>
    <property type="match status" value="1"/>
</dbReference>
<evidence type="ECO:0000259" key="2">
    <source>
        <dbReference type="PROSITE" id="PS50800"/>
    </source>
</evidence>
<gene>
    <name evidence="3" type="ORF">IAR55_003343</name>
</gene>
<comment type="caution">
    <text evidence="3">The sequence shown here is derived from an EMBL/GenBank/DDBJ whole genome shotgun (WGS) entry which is preliminary data.</text>
</comment>
<accession>A0AAW0YRH2</accession>
<dbReference type="PANTHER" id="PTHR47031">
    <property type="entry name" value="SAP DNA-BINDING DOMAIN-CONTAINING PROTEIN"/>
    <property type="match status" value="1"/>
</dbReference>
<feature type="region of interest" description="Disordered" evidence="1">
    <location>
        <begin position="442"/>
        <end position="477"/>
    </location>
</feature>
<dbReference type="InterPro" id="IPR034257">
    <property type="entry name" value="Acinus_RRM"/>
</dbReference>
<feature type="compositionally biased region" description="Pro residues" evidence="1">
    <location>
        <begin position="75"/>
        <end position="84"/>
    </location>
</feature>
<dbReference type="Pfam" id="PF02037">
    <property type="entry name" value="SAP"/>
    <property type="match status" value="1"/>
</dbReference>
<dbReference type="RefSeq" id="XP_066802842.1">
    <property type="nucleotide sequence ID" value="XM_066946450.1"/>
</dbReference>
<evidence type="ECO:0000313" key="3">
    <source>
        <dbReference type="EMBL" id="KAK8854604.1"/>
    </source>
</evidence>
<feature type="compositionally biased region" description="Acidic residues" evidence="1">
    <location>
        <begin position="55"/>
        <end position="64"/>
    </location>
</feature>
<feature type="domain" description="SAP" evidence="2">
    <location>
        <begin position="10"/>
        <end position="44"/>
    </location>
</feature>
<feature type="region of interest" description="Disordered" evidence="1">
    <location>
        <begin position="44"/>
        <end position="93"/>
    </location>
</feature>
<dbReference type="GeneID" id="92180601"/>
<keyword evidence="4" id="KW-1185">Reference proteome</keyword>
<dbReference type="Proteomes" id="UP001388673">
    <property type="component" value="Unassembled WGS sequence"/>
</dbReference>
<name>A0AAW0YRH2_9TREE</name>
<dbReference type="Gene3D" id="1.10.720.30">
    <property type="entry name" value="SAP domain"/>
    <property type="match status" value="1"/>
</dbReference>
<dbReference type="InterPro" id="IPR003034">
    <property type="entry name" value="SAP_dom"/>
</dbReference>
<proteinExistence type="predicted"/>
<dbReference type="AlphaFoldDB" id="A0AAW0YRH2"/>
<evidence type="ECO:0000256" key="1">
    <source>
        <dbReference type="SAM" id="MobiDB-lite"/>
    </source>
</evidence>
<feature type="compositionally biased region" description="Acidic residues" evidence="1">
    <location>
        <begin position="200"/>
        <end position="217"/>
    </location>
</feature>